<dbReference type="PANTHER" id="PTHR47683:SF2">
    <property type="entry name" value="RNA-BINDING S4 DOMAIN-CONTAINING PROTEIN"/>
    <property type="match status" value="1"/>
</dbReference>
<dbReference type="Gene3D" id="3.30.70.1560">
    <property type="entry name" value="Alpha-L RNA-binding motif"/>
    <property type="match status" value="1"/>
</dbReference>
<dbReference type="PROSITE" id="PS01149">
    <property type="entry name" value="PSI_RSU"/>
    <property type="match status" value="1"/>
</dbReference>
<keyword evidence="3" id="KW-0694">RNA-binding</keyword>
<dbReference type="CDD" id="cd02870">
    <property type="entry name" value="PseudoU_synth_RsuA_like"/>
    <property type="match status" value="1"/>
</dbReference>
<dbReference type="InterPro" id="IPR006145">
    <property type="entry name" value="PsdUridine_synth_RsuA/RluA"/>
</dbReference>
<dbReference type="EMBL" id="PCVY01000070">
    <property type="protein sequence ID" value="PIQ85301.1"/>
    <property type="molecule type" value="Genomic_DNA"/>
</dbReference>
<dbReference type="SMART" id="SM00363">
    <property type="entry name" value="S4"/>
    <property type="match status" value="1"/>
</dbReference>
<dbReference type="InterPro" id="IPR036986">
    <property type="entry name" value="S4_RNA-bd_sf"/>
</dbReference>
<feature type="domain" description="RNA-binding S4" evidence="5">
    <location>
        <begin position="4"/>
        <end position="62"/>
    </location>
</feature>
<gene>
    <name evidence="6" type="ORF">COV74_09380</name>
</gene>
<dbReference type="SUPFAM" id="SSF55174">
    <property type="entry name" value="Alpha-L RNA-binding motif"/>
    <property type="match status" value="1"/>
</dbReference>
<comment type="similarity">
    <text evidence="1 4">Belongs to the pseudouridine synthase RsuA family.</text>
</comment>
<evidence type="ECO:0000256" key="3">
    <source>
        <dbReference type="PROSITE-ProRule" id="PRU00182"/>
    </source>
</evidence>
<dbReference type="GO" id="GO:0003723">
    <property type="term" value="F:RNA binding"/>
    <property type="evidence" value="ECO:0007669"/>
    <property type="project" value="UniProtKB-KW"/>
</dbReference>
<reference evidence="6 7" key="1">
    <citation type="submission" date="2017-09" db="EMBL/GenBank/DDBJ databases">
        <title>Depth-based differentiation of microbial function through sediment-hosted aquifers and enrichment of novel symbionts in the deep terrestrial subsurface.</title>
        <authorList>
            <person name="Probst A.J."/>
            <person name="Ladd B."/>
            <person name="Jarett J.K."/>
            <person name="Geller-Mcgrath D.E."/>
            <person name="Sieber C.M."/>
            <person name="Emerson J.B."/>
            <person name="Anantharaman K."/>
            <person name="Thomas B.C."/>
            <person name="Malmstrom R."/>
            <person name="Stieglmeier M."/>
            <person name="Klingl A."/>
            <person name="Woyke T."/>
            <person name="Ryan C.M."/>
            <person name="Banfield J.F."/>
        </authorList>
    </citation>
    <scope>NUCLEOTIDE SEQUENCE [LARGE SCALE GENOMIC DNA]</scope>
    <source>
        <strain evidence="6">CG11_big_fil_rev_8_21_14_0_20_45_26</strain>
    </source>
</reference>
<keyword evidence="2 4" id="KW-0413">Isomerase</keyword>
<dbReference type="Gene3D" id="3.10.290.10">
    <property type="entry name" value="RNA-binding S4 domain"/>
    <property type="match status" value="1"/>
</dbReference>
<evidence type="ECO:0000313" key="7">
    <source>
        <dbReference type="Proteomes" id="UP000230859"/>
    </source>
</evidence>
<dbReference type="CDD" id="cd00165">
    <property type="entry name" value="S4"/>
    <property type="match status" value="1"/>
</dbReference>
<dbReference type="EC" id="5.4.99.-" evidence="4"/>
<evidence type="ECO:0000259" key="5">
    <source>
        <dbReference type="SMART" id="SM00363"/>
    </source>
</evidence>
<name>A0A2H0LLN6_9BACT</name>
<organism evidence="6 7">
    <name type="scientific">Candidatus Abzuiibacterium crystallinum</name>
    <dbReference type="NCBI Taxonomy" id="1974748"/>
    <lineage>
        <taxon>Bacteria</taxon>
        <taxon>Pseudomonadati</taxon>
        <taxon>Candidatus Omnitrophota</taxon>
        <taxon>Candidatus Abzuiibacterium</taxon>
    </lineage>
</organism>
<dbReference type="GO" id="GO:0120159">
    <property type="term" value="F:rRNA pseudouridine synthase activity"/>
    <property type="evidence" value="ECO:0007669"/>
    <property type="project" value="UniProtKB-ARBA"/>
</dbReference>
<dbReference type="PANTHER" id="PTHR47683">
    <property type="entry name" value="PSEUDOURIDINE SYNTHASE FAMILY PROTEIN-RELATED"/>
    <property type="match status" value="1"/>
</dbReference>
<dbReference type="SUPFAM" id="SSF55120">
    <property type="entry name" value="Pseudouridine synthase"/>
    <property type="match status" value="1"/>
</dbReference>
<dbReference type="InterPro" id="IPR050343">
    <property type="entry name" value="RsuA_PseudoU_synthase"/>
</dbReference>
<evidence type="ECO:0000256" key="1">
    <source>
        <dbReference type="ARBA" id="ARBA00008348"/>
    </source>
</evidence>
<dbReference type="PROSITE" id="PS50889">
    <property type="entry name" value="S4"/>
    <property type="match status" value="1"/>
</dbReference>
<evidence type="ECO:0000256" key="4">
    <source>
        <dbReference type="RuleBase" id="RU003887"/>
    </source>
</evidence>
<proteinExistence type="inferred from homology"/>
<dbReference type="InterPro" id="IPR000748">
    <property type="entry name" value="PsdUridine_synth_RsuA/RluB/E/F"/>
</dbReference>
<dbReference type="InterPro" id="IPR018496">
    <property type="entry name" value="PsdUridine_synth_RsuA/RluB_CS"/>
</dbReference>
<dbReference type="NCBIfam" id="TIGR00093">
    <property type="entry name" value="pseudouridine synthase"/>
    <property type="match status" value="1"/>
</dbReference>
<dbReference type="FunFam" id="3.10.290.10:FF:000003">
    <property type="entry name" value="Pseudouridine synthase"/>
    <property type="match status" value="1"/>
</dbReference>
<protein>
    <recommendedName>
        <fullName evidence="4">Pseudouridine synthase</fullName>
        <ecNumber evidence="4">5.4.99.-</ecNumber>
    </recommendedName>
</protein>
<dbReference type="Pfam" id="PF00849">
    <property type="entry name" value="PseudoU_synth_2"/>
    <property type="match status" value="1"/>
</dbReference>
<evidence type="ECO:0000313" key="6">
    <source>
        <dbReference type="EMBL" id="PIQ85301.1"/>
    </source>
</evidence>
<dbReference type="Gene3D" id="3.30.70.580">
    <property type="entry name" value="Pseudouridine synthase I, catalytic domain, N-terminal subdomain"/>
    <property type="match status" value="1"/>
</dbReference>
<dbReference type="InterPro" id="IPR020103">
    <property type="entry name" value="PsdUridine_synth_cat_dom_sf"/>
</dbReference>
<dbReference type="GO" id="GO:0000455">
    <property type="term" value="P:enzyme-directed rRNA pseudouridine synthesis"/>
    <property type="evidence" value="ECO:0007669"/>
    <property type="project" value="UniProtKB-ARBA"/>
</dbReference>
<dbReference type="InterPro" id="IPR020094">
    <property type="entry name" value="TruA/RsuA/RluB/E/F_N"/>
</dbReference>
<dbReference type="AlphaFoldDB" id="A0A2H0LLN6"/>
<dbReference type="InterPro" id="IPR002942">
    <property type="entry name" value="S4_RNA-bd"/>
</dbReference>
<dbReference type="Proteomes" id="UP000230859">
    <property type="component" value="Unassembled WGS sequence"/>
</dbReference>
<dbReference type="InterPro" id="IPR042092">
    <property type="entry name" value="PsdUridine_s_RsuA/RluB/E/F_cat"/>
</dbReference>
<sequence>MSLKRLQAIISASGHASRRAAEKLIQAGQVRVNGRVVTALGTKADSSKDQIEVEGTLLTSVPAAFRYFIFHKPFGVTTTLSDPHAKKTIADFFGNEPVRLYPAGRLDQNSTGLLLVTNDGELVNHLTHPRFGVKKYYQVVISRALTAAELRQIQEGIMLDDQKTAPCRVRLLNQKIKKGVIIEIILHEGRKRQIRRMMRQIGIRVLKLHRIGYGPLRLGRLAPGEKRALSDSETKALKAVIHDKTN</sequence>
<dbReference type="Pfam" id="PF01479">
    <property type="entry name" value="S4"/>
    <property type="match status" value="1"/>
</dbReference>
<comment type="caution">
    <text evidence="6">The sequence shown here is derived from an EMBL/GenBank/DDBJ whole genome shotgun (WGS) entry which is preliminary data.</text>
</comment>
<accession>A0A2H0LLN6</accession>
<evidence type="ECO:0000256" key="2">
    <source>
        <dbReference type="ARBA" id="ARBA00023235"/>
    </source>
</evidence>